<name>A0A8H5HG32_9AGAR</name>
<dbReference type="PANTHER" id="PTHR46300:SF5">
    <property type="entry name" value="CYTOCHROME P450"/>
    <property type="match status" value="1"/>
</dbReference>
<dbReference type="Gene3D" id="1.10.630.10">
    <property type="entry name" value="Cytochrome P450"/>
    <property type="match status" value="1"/>
</dbReference>
<dbReference type="Pfam" id="PF00067">
    <property type="entry name" value="p450"/>
    <property type="match status" value="1"/>
</dbReference>
<dbReference type="InterPro" id="IPR050364">
    <property type="entry name" value="Cytochrome_P450_fung"/>
</dbReference>
<feature type="binding site" description="axial binding residue" evidence="9">
    <location>
        <position position="387"/>
    </location>
    <ligand>
        <name>heme</name>
        <dbReference type="ChEBI" id="CHEBI:30413"/>
    </ligand>
    <ligandPart>
        <name>Fe</name>
        <dbReference type="ChEBI" id="CHEBI:18248"/>
    </ligandPart>
</feature>
<dbReference type="GO" id="GO:0005506">
    <property type="term" value="F:iron ion binding"/>
    <property type="evidence" value="ECO:0007669"/>
    <property type="project" value="InterPro"/>
</dbReference>
<dbReference type="InterPro" id="IPR002401">
    <property type="entry name" value="Cyt_P450_E_grp-I"/>
</dbReference>
<keyword evidence="12" id="KW-1185">Reference proteome</keyword>
<evidence type="ECO:0000313" key="12">
    <source>
        <dbReference type="Proteomes" id="UP000565441"/>
    </source>
</evidence>
<comment type="similarity">
    <text evidence="3 10">Belongs to the cytochrome P450 family.</text>
</comment>
<evidence type="ECO:0008006" key="13">
    <source>
        <dbReference type="Google" id="ProtNLM"/>
    </source>
</evidence>
<dbReference type="OrthoDB" id="2789670at2759"/>
<dbReference type="Proteomes" id="UP000565441">
    <property type="component" value="Unassembled WGS sequence"/>
</dbReference>
<dbReference type="GO" id="GO:0016705">
    <property type="term" value="F:oxidoreductase activity, acting on paired donors, with incorporation or reduction of molecular oxygen"/>
    <property type="evidence" value="ECO:0007669"/>
    <property type="project" value="InterPro"/>
</dbReference>
<keyword evidence="5 9" id="KW-0479">Metal-binding</keyword>
<evidence type="ECO:0000256" key="4">
    <source>
        <dbReference type="ARBA" id="ARBA00022617"/>
    </source>
</evidence>
<keyword evidence="8 10" id="KW-0503">Monooxygenase</keyword>
<evidence type="ECO:0000256" key="9">
    <source>
        <dbReference type="PIRSR" id="PIRSR602401-1"/>
    </source>
</evidence>
<comment type="caution">
    <text evidence="11">The sequence shown here is derived from an EMBL/GenBank/DDBJ whole genome shotgun (WGS) entry which is preliminary data.</text>
</comment>
<dbReference type="CDD" id="cd11065">
    <property type="entry name" value="CYP64-like"/>
    <property type="match status" value="1"/>
</dbReference>
<dbReference type="GO" id="GO:0004497">
    <property type="term" value="F:monooxygenase activity"/>
    <property type="evidence" value="ECO:0007669"/>
    <property type="project" value="UniProtKB-KW"/>
</dbReference>
<evidence type="ECO:0000256" key="8">
    <source>
        <dbReference type="ARBA" id="ARBA00023033"/>
    </source>
</evidence>
<evidence type="ECO:0000256" key="3">
    <source>
        <dbReference type="ARBA" id="ARBA00010617"/>
    </source>
</evidence>
<evidence type="ECO:0000313" key="11">
    <source>
        <dbReference type="EMBL" id="KAF5382615.1"/>
    </source>
</evidence>
<reference evidence="11 12" key="1">
    <citation type="journal article" date="2020" name="ISME J.">
        <title>Uncovering the hidden diversity of litter-decomposition mechanisms in mushroom-forming fungi.</title>
        <authorList>
            <person name="Floudas D."/>
            <person name="Bentzer J."/>
            <person name="Ahren D."/>
            <person name="Johansson T."/>
            <person name="Persson P."/>
            <person name="Tunlid A."/>
        </authorList>
    </citation>
    <scope>NUCLEOTIDE SEQUENCE [LARGE SCALE GENOMIC DNA]</scope>
    <source>
        <strain evidence="11 12">CBS 661.87</strain>
    </source>
</reference>
<evidence type="ECO:0000256" key="7">
    <source>
        <dbReference type="ARBA" id="ARBA00023004"/>
    </source>
</evidence>
<dbReference type="GO" id="GO:0020037">
    <property type="term" value="F:heme binding"/>
    <property type="evidence" value="ECO:0007669"/>
    <property type="project" value="InterPro"/>
</dbReference>
<keyword evidence="7 9" id="KW-0408">Iron</keyword>
<comment type="pathway">
    <text evidence="2">Secondary metabolite biosynthesis.</text>
</comment>
<dbReference type="InterPro" id="IPR017972">
    <property type="entry name" value="Cyt_P450_CS"/>
</dbReference>
<protein>
    <recommendedName>
        <fullName evidence="13">Cytochrome P450</fullName>
    </recommendedName>
</protein>
<keyword evidence="6 10" id="KW-0560">Oxidoreductase</keyword>
<comment type="cofactor">
    <cofactor evidence="1 9">
        <name>heme</name>
        <dbReference type="ChEBI" id="CHEBI:30413"/>
    </cofactor>
</comment>
<evidence type="ECO:0000256" key="5">
    <source>
        <dbReference type="ARBA" id="ARBA00022723"/>
    </source>
</evidence>
<dbReference type="InterPro" id="IPR036396">
    <property type="entry name" value="Cyt_P450_sf"/>
</dbReference>
<keyword evidence="4 9" id="KW-0349">Heme</keyword>
<accession>A0A8H5HG32</accession>
<sequence>MPKSHHEMDFYQWGKIYGDVIHLHVLGKSILVLNSATELLEKRSGINSGRPRFPLFEMLGWDPSLTMLDYGNQFQLHRKMLHQYLNREQCIEYRPIQKQNVHGLVHKLAANPEGSLETIERFATGNIIRIAYGHHIVSNDDGYYKIAHDATTALFESGPAGGTPLDIFPFLEHFPSWFPGTYYANYARDKRHLARTFHEAPVQKVQEQMRAENAEPSFAQSHLETMAREGSESRLTLHDIHGAASILHVVGTDTTTVTLTIFVLAMVLYPECQRKAQEELDAVLGPGRLPEFSDHVSLPFVECVWQETLRWHQAAPLGLPHVSAVDDVYNGMFIPKGTTILSNIRAMTLNDKLYHEPSKFIPERFLPKPAGDGEPLPPVFGFGRRICPGRHFADGTLWMAIATILATLTISKAFDKDGKEITAEVKFKSALLR</sequence>
<gene>
    <name evidence="11" type="ORF">D9615_002768</name>
</gene>
<evidence type="ECO:0000256" key="1">
    <source>
        <dbReference type="ARBA" id="ARBA00001971"/>
    </source>
</evidence>
<evidence type="ECO:0000256" key="10">
    <source>
        <dbReference type="RuleBase" id="RU000461"/>
    </source>
</evidence>
<dbReference type="AlphaFoldDB" id="A0A8H5HG32"/>
<dbReference type="PANTHER" id="PTHR46300">
    <property type="entry name" value="P450, PUTATIVE (EUROFUNG)-RELATED-RELATED"/>
    <property type="match status" value="1"/>
</dbReference>
<dbReference type="PROSITE" id="PS00086">
    <property type="entry name" value="CYTOCHROME_P450"/>
    <property type="match status" value="1"/>
</dbReference>
<dbReference type="SUPFAM" id="SSF48264">
    <property type="entry name" value="Cytochrome P450"/>
    <property type="match status" value="1"/>
</dbReference>
<proteinExistence type="inferred from homology"/>
<dbReference type="EMBL" id="JAACJP010000008">
    <property type="protein sequence ID" value="KAF5382615.1"/>
    <property type="molecule type" value="Genomic_DNA"/>
</dbReference>
<organism evidence="11 12">
    <name type="scientific">Tricholomella constricta</name>
    <dbReference type="NCBI Taxonomy" id="117010"/>
    <lineage>
        <taxon>Eukaryota</taxon>
        <taxon>Fungi</taxon>
        <taxon>Dikarya</taxon>
        <taxon>Basidiomycota</taxon>
        <taxon>Agaricomycotina</taxon>
        <taxon>Agaricomycetes</taxon>
        <taxon>Agaricomycetidae</taxon>
        <taxon>Agaricales</taxon>
        <taxon>Tricholomatineae</taxon>
        <taxon>Lyophyllaceae</taxon>
        <taxon>Tricholomella</taxon>
    </lineage>
</organism>
<dbReference type="PRINTS" id="PR00463">
    <property type="entry name" value="EP450I"/>
</dbReference>
<evidence type="ECO:0000256" key="6">
    <source>
        <dbReference type="ARBA" id="ARBA00023002"/>
    </source>
</evidence>
<evidence type="ECO:0000256" key="2">
    <source>
        <dbReference type="ARBA" id="ARBA00005179"/>
    </source>
</evidence>
<dbReference type="InterPro" id="IPR001128">
    <property type="entry name" value="Cyt_P450"/>
</dbReference>